<dbReference type="Proteomes" id="UP000469185">
    <property type="component" value="Unassembled WGS sequence"/>
</dbReference>
<protein>
    <submittedName>
        <fullName evidence="1">Uncharacterized protein</fullName>
    </submittedName>
</protein>
<accession>A0A6N9YNB9</accession>
<evidence type="ECO:0000313" key="2">
    <source>
        <dbReference type="Proteomes" id="UP000469185"/>
    </source>
</evidence>
<dbReference type="AlphaFoldDB" id="A0A6N9YNB9"/>
<proteinExistence type="predicted"/>
<name>A0A6N9YNB9_9ACTN</name>
<sequence>MTNAGRIPWAPEVMDRVVETLSTRPAATDAPINGLLRMQQAIAENA</sequence>
<organism evidence="1 2">
    <name type="scientific">Phytoactinopolyspora alkaliphila</name>
    <dbReference type="NCBI Taxonomy" id="1783498"/>
    <lineage>
        <taxon>Bacteria</taxon>
        <taxon>Bacillati</taxon>
        <taxon>Actinomycetota</taxon>
        <taxon>Actinomycetes</taxon>
        <taxon>Jiangellales</taxon>
        <taxon>Jiangellaceae</taxon>
        <taxon>Phytoactinopolyspora</taxon>
    </lineage>
</organism>
<evidence type="ECO:0000313" key="1">
    <source>
        <dbReference type="EMBL" id="NED96472.1"/>
    </source>
</evidence>
<keyword evidence="2" id="KW-1185">Reference proteome</keyword>
<dbReference type="EMBL" id="JAAGOB010000007">
    <property type="protein sequence ID" value="NED96472.1"/>
    <property type="molecule type" value="Genomic_DNA"/>
</dbReference>
<gene>
    <name evidence="1" type="ORF">G1H11_14270</name>
</gene>
<comment type="caution">
    <text evidence="1">The sequence shown here is derived from an EMBL/GenBank/DDBJ whole genome shotgun (WGS) entry which is preliminary data.</text>
</comment>
<reference evidence="1 2" key="1">
    <citation type="submission" date="2020-02" db="EMBL/GenBank/DDBJ databases">
        <authorList>
            <person name="Li X.-J."/>
            <person name="Feng X.-M."/>
        </authorList>
    </citation>
    <scope>NUCLEOTIDE SEQUENCE [LARGE SCALE GENOMIC DNA]</scope>
    <source>
        <strain evidence="1 2">CGMCC 4.7225</strain>
    </source>
</reference>
<dbReference type="RefSeq" id="WP_163819259.1">
    <property type="nucleotide sequence ID" value="NZ_JAAGOB010000007.1"/>
</dbReference>